<evidence type="ECO:0008006" key="4">
    <source>
        <dbReference type="Google" id="ProtNLM"/>
    </source>
</evidence>
<dbReference type="Pfam" id="PF08310">
    <property type="entry name" value="LGFP"/>
    <property type="match status" value="3"/>
</dbReference>
<accession>A0A9X1WED3</accession>
<feature type="signal peptide" evidence="1">
    <location>
        <begin position="1"/>
        <end position="21"/>
    </location>
</feature>
<name>A0A9X1WED3_9CORY</name>
<keyword evidence="1" id="KW-0732">Signal</keyword>
<gene>
    <name evidence="2" type="ORF">MUN33_01805</name>
</gene>
<dbReference type="RefSeq" id="WP_244803204.1">
    <property type="nucleotide sequence ID" value="NZ_JALIEA010000008.1"/>
</dbReference>
<organism evidence="2 3">
    <name type="scientific">Corynebacterium kalidii</name>
    <dbReference type="NCBI Taxonomy" id="2931982"/>
    <lineage>
        <taxon>Bacteria</taxon>
        <taxon>Bacillati</taxon>
        <taxon>Actinomycetota</taxon>
        <taxon>Actinomycetes</taxon>
        <taxon>Mycobacteriales</taxon>
        <taxon>Corynebacteriaceae</taxon>
        <taxon>Corynebacterium</taxon>
    </lineage>
</organism>
<dbReference type="AlphaFoldDB" id="A0A9X1WED3"/>
<comment type="caution">
    <text evidence="2">The sequence shown here is derived from an EMBL/GenBank/DDBJ whole genome shotgun (WGS) entry which is preliminary data.</text>
</comment>
<evidence type="ECO:0000313" key="2">
    <source>
        <dbReference type="EMBL" id="MCJ7857454.1"/>
    </source>
</evidence>
<dbReference type="Proteomes" id="UP001139207">
    <property type="component" value="Unassembled WGS sequence"/>
</dbReference>
<dbReference type="InterPro" id="IPR013207">
    <property type="entry name" value="LGFP"/>
</dbReference>
<evidence type="ECO:0000313" key="3">
    <source>
        <dbReference type="Proteomes" id="UP001139207"/>
    </source>
</evidence>
<dbReference type="EMBL" id="JALIEA010000008">
    <property type="protein sequence ID" value="MCJ7857454.1"/>
    <property type="molecule type" value="Genomic_DNA"/>
</dbReference>
<feature type="chain" id="PRO_5040996498" description="LGFP repeat-containing protein" evidence="1">
    <location>
        <begin position="22"/>
        <end position="448"/>
    </location>
</feature>
<sequence length="448" mass="48736">MTFLSFSRLRGLRSTARTALAAGVIAASVAVTAPAASADVFHGHWIRGKIADTYVRYGGVGKFGNATGNEIVTPDRVGRFQNFAKNSTAIYWHPRVDNGMAHWVEGRIRAKWGDLGWEAGRLGYPRTNQIIPPDGKGRFNHFQGGSIYWSPATDAHHIEGLIFDKWADLGYEAGDLGYPTTDEGTPPDRRGRFNHFEGGSIYWHPSYGAHPVTGKIRELWKADGWETGTLGYPTSDPYEANGGIKQDFVGGSIQSFEPTGVALQRYDNARYSSYRQTIPLFTTDAQPRWAPHGMHRELIQHMGDYFPLTGCPDVLTTGAVCTLTGMGGRSGTATVDRIGDEGVTLVTNNGHPEGAGRKLNIRFDTVTAPGAVRDADGQMLFDDTVSESDYVSSDKTWVRLIVEAFGTTESTSVAGPFVSDHVGAQVWPELATNLRSGAETAKTTYAPL</sequence>
<keyword evidence="3" id="KW-1185">Reference proteome</keyword>
<reference evidence="2" key="1">
    <citation type="submission" date="2022-04" db="EMBL/GenBank/DDBJ databases">
        <title>Corynebacterium kalidii LD5P10.</title>
        <authorList>
            <person name="Sun J.Q."/>
        </authorList>
    </citation>
    <scope>NUCLEOTIDE SEQUENCE</scope>
    <source>
        <strain evidence="2">LD5P10</strain>
    </source>
</reference>
<proteinExistence type="predicted"/>
<evidence type="ECO:0000256" key="1">
    <source>
        <dbReference type="SAM" id="SignalP"/>
    </source>
</evidence>
<protein>
    <recommendedName>
        <fullName evidence="4">LGFP repeat-containing protein</fullName>
    </recommendedName>
</protein>